<dbReference type="AlphaFoldDB" id="A0AAV2BPB4"/>
<dbReference type="EMBL" id="CAXIEN010000451">
    <property type="protein sequence ID" value="CAL1298012.1"/>
    <property type="molecule type" value="Genomic_DNA"/>
</dbReference>
<name>A0AAV2BPB4_9ARAC</name>
<evidence type="ECO:0000313" key="2">
    <source>
        <dbReference type="Proteomes" id="UP001497382"/>
    </source>
</evidence>
<accession>A0AAV2BPB4</accession>
<evidence type="ECO:0000313" key="1">
    <source>
        <dbReference type="EMBL" id="CAL1298012.1"/>
    </source>
</evidence>
<proteinExistence type="predicted"/>
<sequence>MSQALDGERTTVEVIVPSLRSDVACSLSAVTNVAEVRIEPGTIGFAVQYAIHYTKGISP</sequence>
<dbReference type="Proteomes" id="UP001497382">
    <property type="component" value="Unassembled WGS sequence"/>
</dbReference>
<reference evidence="1 2" key="1">
    <citation type="submission" date="2024-04" db="EMBL/GenBank/DDBJ databases">
        <authorList>
            <person name="Rising A."/>
            <person name="Reimegard J."/>
            <person name="Sonavane S."/>
            <person name="Akerstrom W."/>
            <person name="Nylinder S."/>
            <person name="Hedman E."/>
            <person name="Kallberg Y."/>
        </authorList>
    </citation>
    <scope>NUCLEOTIDE SEQUENCE [LARGE SCALE GENOMIC DNA]</scope>
</reference>
<comment type="caution">
    <text evidence="1">The sequence shown here is derived from an EMBL/GenBank/DDBJ whole genome shotgun (WGS) entry which is preliminary data.</text>
</comment>
<feature type="non-terminal residue" evidence="1">
    <location>
        <position position="59"/>
    </location>
</feature>
<keyword evidence="2" id="KW-1185">Reference proteome</keyword>
<gene>
    <name evidence="1" type="ORF">LARSCL_LOCUS20644</name>
</gene>
<protein>
    <submittedName>
        <fullName evidence="1">Uncharacterized protein</fullName>
    </submittedName>
</protein>
<organism evidence="1 2">
    <name type="scientific">Larinioides sclopetarius</name>
    <dbReference type="NCBI Taxonomy" id="280406"/>
    <lineage>
        <taxon>Eukaryota</taxon>
        <taxon>Metazoa</taxon>
        <taxon>Ecdysozoa</taxon>
        <taxon>Arthropoda</taxon>
        <taxon>Chelicerata</taxon>
        <taxon>Arachnida</taxon>
        <taxon>Araneae</taxon>
        <taxon>Araneomorphae</taxon>
        <taxon>Entelegynae</taxon>
        <taxon>Araneoidea</taxon>
        <taxon>Araneidae</taxon>
        <taxon>Larinioides</taxon>
    </lineage>
</organism>